<dbReference type="PANTHER" id="PTHR32522:SF3">
    <property type="entry name" value="ABC3 TRANSPORTER PERMEASE PROTEIN DOMAIN-CONTAINING PROTEIN"/>
    <property type="match status" value="1"/>
</dbReference>
<evidence type="ECO:0000256" key="2">
    <source>
        <dbReference type="ARBA" id="ARBA00022475"/>
    </source>
</evidence>
<keyword evidence="5 7" id="KW-0472">Membrane</keyword>
<feature type="domain" description="ABC3 transporter permease C-terminal" evidence="8">
    <location>
        <begin position="474"/>
        <end position="592"/>
    </location>
</feature>
<evidence type="ECO:0000256" key="4">
    <source>
        <dbReference type="ARBA" id="ARBA00022989"/>
    </source>
</evidence>
<evidence type="ECO:0000256" key="3">
    <source>
        <dbReference type="ARBA" id="ARBA00022692"/>
    </source>
</evidence>
<dbReference type="AlphaFoldDB" id="A0A1E1IUD6"/>
<evidence type="ECO:0000256" key="1">
    <source>
        <dbReference type="ARBA" id="ARBA00004651"/>
    </source>
</evidence>
<protein>
    <recommendedName>
        <fullName evidence="8">ABC3 transporter permease C-terminal domain-containing protein</fullName>
    </recommendedName>
</protein>
<proteinExistence type="predicted"/>
<feature type="transmembrane region" description="Helical" evidence="7">
    <location>
        <begin position="653"/>
        <end position="673"/>
    </location>
</feature>
<feature type="transmembrane region" description="Helical" evidence="7">
    <location>
        <begin position="557"/>
        <end position="583"/>
    </location>
</feature>
<evidence type="ECO:0000259" key="8">
    <source>
        <dbReference type="Pfam" id="PF02687"/>
    </source>
</evidence>
<feature type="transmembrane region" description="Helical" evidence="7">
    <location>
        <begin position="623"/>
        <end position="641"/>
    </location>
</feature>
<feature type="transmembrane region" description="Helical" evidence="7">
    <location>
        <begin position="515"/>
        <end position="537"/>
    </location>
</feature>
<dbReference type="PANTHER" id="PTHR32522">
    <property type="match status" value="1"/>
</dbReference>
<keyword evidence="3 7" id="KW-0812">Transmembrane</keyword>
<keyword evidence="4 7" id="KW-1133">Transmembrane helix</keyword>
<gene>
    <name evidence="9" type="primary">LgM4147LRVhigh.20.00830.00100</name>
    <name evidence="9" type="ORF">BN36_2023630</name>
</gene>
<comment type="subcellular location">
    <subcellularLocation>
        <location evidence="1">Cell membrane</location>
        <topology evidence="1">Multi-pass membrane protein</topology>
    </subcellularLocation>
</comment>
<feature type="region of interest" description="Disordered" evidence="6">
    <location>
        <begin position="1"/>
        <end position="41"/>
    </location>
</feature>
<dbReference type="InterPro" id="IPR003838">
    <property type="entry name" value="ABC3_permease_C"/>
</dbReference>
<reference evidence="9" key="1">
    <citation type="submission" date="2012-08" db="EMBL/GenBank/DDBJ databases">
        <title>Comparative genomics of metastatic and non-metastatic Leishmania guyanensis provides insights into polygenic factors involved in Leishmania RNA virus infection.</title>
        <authorList>
            <person name="Smith D."/>
            <person name="Hertz-Fowler C."/>
            <person name="Martin R."/>
            <person name="Dickens N."/>
            <person name="Fasel N."/>
            <person name="Falquet L."/>
            <person name="Beverley S."/>
            <person name="Zangger H."/>
            <person name="Calderon-Copete S."/>
            <person name="Mottram J."/>
            <person name="Xenarios I."/>
        </authorList>
    </citation>
    <scope>NUCLEOTIDE SEQUENCE</scope>
    <source>
        <strain evidence="9">MHOM/BR/75/M4147/SSU:IR2SAT-LUC</strain>
    </source>
</reference>
<feature type="transmembrane region" description="Helical" evidence="7">
    <location>
        <begin position="1087"/>
        <end position="1113"/>
    </location>
</feature>
<dbReference type="GO" id="GO:0005886">
    <property type="term" value="C:plasma membrane"/>
    <property type="evidence" value="ECO:0007669"/>
    <property type="project" value="UniProtKB-SubCell"/>
</dbReference>
<organism evidence="9">
    <name type="scientific">Leishmania guyanensis</name>
    <dbReference type="NCBI Taxonomy" id="5670"/>
    <lineage>
        <taxon>Eukaryota</taxon>
        <taxon>Discoba</taxon>
        <taxon>Euglenozoa</taxon>
        <taxon>Kinetoplastea</taxon>
        <taxon>Metakinetoplastina</taxon>
        <taxon>Trypanosomatida</taxon>
        <taxon>Trypanosomatidae</taxon>
        <taxon>Leishmaniinae</taxon>
        <taxon>Leishmania</taxon>
        <taxon>Leishmania guyanensis species complex</taxon>
    </lineage>
</organism>
<evidence type="ECO:0000256" key="6">
    <source>
        <dbReference type="SAM" id="MobiDB-lite"/>
    </source>
</evidence>
<name>A0A1E1IUD6_LEIGU</name>
<dbReference type="EMBL" id="CALQ01000705">
    <property type="protein sequence ID" value="CCM14863.1"/>
    <property type="molecule type" value="Genomic_DNA"/>
</dbReference>
<feature type="transmembrane region" description="Helical" evidence="7">
    <location>
        <begin position="148"/>
        <end position="168"/>
    </location>
</feature>
<dbReference type="Pfam" id="PF02687">
    <property type="entry name" value="FtsX"/>
    <property type="match status" value="2"/>
</dbReference>
<feature type="domain" description="ABC3 transporter permease C-terminal" evidence="8">
    <location>
        <begin position="1001"/>
        <end position="1115"/>
    </location>
</feature>
<feature type="transmembrane region" description="Helical" evidence="7">
    <location>
        <begin position="715"/>
        <end position="735"/>
    </location>
</feature>
<keyword evidence="2" id="KW-1003">Cell membrane</keyword>
<accession>A0A1E1IUD6</accession>
<evidence type="ECO:0000256" key="7">
    <source>
        <dbReference type="SAM" id="Phobius"/>
    </source>
</evidence>
<sequence length="1127" mass="124808">MAAARLNHSGDLSHFSAGRSPASEQLEITKGRMRNGTTGPNDIVVALNGDRKESSLDGTNDPMPIMAGGLEDINTIHTLTSNLSVPKRVPLKQNRRLAVDLAFNDEAPSTSTTFRRIMHNIWTSVKMMRLFLSLAWTDAKARTCSYCLGFFSVLVVVLLCVLMISLLVHMPIVFLRLSEETNGEYDLQIVPGGVMEQAMSINYSVIKELFPESDPEYGYNAPRLLDMYRARTTWSCPNKTLTRMWYNADGSVCSDIDSCMSSCLPNGTAIVGLVAIDAAAEARMGLGTDYNQPTLNEGEVILSHRASILMGEVNVGDMVILYGNAQASTQFAVSKLAHNDSAEVIMMFKVISIMPESQRKFPGMDAYAIVSFQTFLRDLSKGLGPYTSAAGVEGVANTNPNECASAVYFIMNPATRLKVYSPTNYNRIRSNVVAWSSRILSSLGLMQINAFATQLPGLFSTRLFSVFTGLTMSVILLALAFLSVVLIYTLLTVGVETKKYELGIQRMVGLTKENLIFLVLTNAYAFTLPAWLIGLVAGQGAYTGIRFMFLKLVNVELPMFISGASVGWATLAGLGIPIVASFFPILSLVSQSLPDAINTSRSRNSGVIYKIQRKDSTQWSGPMFALGVLFFVFGFLVYYLFPTALITMNLALIFYIFFGVLIGLLAGFVLLAMNFERVAQTSISYLLLFWESKAVFSFMQKSLSAHRRRNRKTSLMYALSLAFIIFITVVVQIQLISFEYSSRQSLGCEMIFTTRDMTMEEYWAIEEILEKQKEMGIISAYTYDYNSSRVSSSRFTKIISLGRLQSSRTTLRLLSPNYFEVMDSQYLKIDNFQSIIGRYGLVQSLYSPEGLYKGIMSSGAAEHLGVGNADGVVLLERGTESNVRLRKQTVSRTTVRPLATLDLAPAISMSKYSTGRGDLVVSIPGLFRQLNVSRMSVLSGRVGRLRLRVKDPQWFDYLDDLLTRSLSEMGRTATVRNIRDVTSNVASAANLLNLFFIITQIMIMLICFFSLMSSMTSNVFDSSKEVGVLLCLGMSHFQVYRVYIWEAFVLVVSSGILGLIVGLIVAYTMQLQNVLFTELPLPFPFPYIQLCILVGMGFVSALASSISPVAYLLSLPSVTHILRRVTH</sequence>
<feature type="transmembrane region" description="Helical" evidence="7">
    <location>
        <begin position="991"/>
        <end position="1012"/>
    </location>
</feature>
<evidence type="ECO:0000256" key="5">
    <source>
        <dbReference type="ARBA" id="ARBA00023136"/>
    </source>
</evidence>
<feature type="transmembrane region" description="Helical" evidence="7">
    <location>
        <begin position="1042"/>
        <end position="1067"/>
    </location>
</feature>
<feature type="transmembrane region" description="Helical" evidence="7">
    <location>
        <begin position="472"/>
        <end position="495"/>
    </location>
</feature>
<evidence type="ECO:0000313" key="9">
    <source>
        <dbReference type="EMBL" id="CCM14863.1"/>
    </source>
</evidence>